<dbReference type="EMBL" id="VSRR010124727">
    <property type="protein sequence ID" value="MPD00858.1"/>
    <property type="molecule type" value="Genomic_DNA"/>
</dbReference>
<organism evidence="1 2">
    <name type="scientific">Portunus trituberculatus</name>
    <name type="common">Swimming crab</name>
    <name type="synonym">Neptunus trituberculatus</name>
    <dbReference type="NCBI Taxonomy" id="210409"/>
    <lineage>
        <taxon>Eukaryota</taxon>
        <taxon>Metazoa</taxon>
        <taxon>Ecdysozoa</taxon>
        <taxon>Arthropoda</taxon>
        <taxon>Crustacea</taxon>
        <taxon>Multicrustacea</taxon>
        <taxon>Malacostraca</taxon>
        <taxon>Eumalacostraca</taxon>
        <taxon>Eucarida</taxon>
        <taxon>Decapoda</taxon>
        <taxon>Pleocyemata</taxon>
        <taxon>Brachyura</taxon>
        <taxon>Eubrachyura</taxon>
        <taxon>Portunoidea</taxon>
        <taxon>Portunidae</taxon>
        <taxon>Portuninae</taxon>
        <taxon>Portunus</taxon>
    </lineage>
</organism>
<sequence length="44" mass="5185">MGRVELGITINDNLSPEKHVNNITGETYELLKENELDIYIYLYR</sequence>
<protein>
    <submittedName>
        <fullName evidence="1">Uncharacterized protein</fullName>
    </submittedName>
</protein>
<reference evidence="1 2" key="1">
    <citation type="submission" date="2019-05" db="EMBL/GenBank/DDBJ databases">
        <title>Another draft genome of Portunus trituberculatus and its Hox gene families provides insights of decapod evolution.</title>
        <authorList>
            <person name="Jeong J.-H."/>
            <person name="Song I."/>
            <person name="Kim S."/>
            <person name="Choi T."/>
            <person name="Kim D."/>
            <person name="Ryu S."/>
            <person name="Kim W."/>
        </authorList>
    </citation>
    <scope>NUCLEOTIDE SEQUENCE [LARGE SCALE GENOMIC DNA]</scope>
    <source>
        <tissue evidence="1">Muscle</tissue>
    </source>
</reference>
<keyword evidence="2" id="KW-1185">Reference proteome</keyword>
<name>A0A5B7K6C4_PORTR</name>
<accession>A0A5B7K6C4</accession>
<comment type="caution">
    <text evidence="1">The sequence shown here is derived from an EMBL/GenBank/DDBJ whole genome shotgun (WGS) entry which is preliminary data.</text>
</comment>
<proteinExistence type="predicted"/>
<dbReference type="Proteomes" id="UP000324222">
    <property type="component" value="Unassembled WGS sequence"/>
</dbReference>
<evidence type="ECO:0000313" key="1">
    <source>
        <dbReference type="EMBL" id="MPD00858.1"/>
    </source>
</evidence>
<gene>
    <name evidence="1" type="ORF">E2C01_096362</name>
</gene>
<evidence type="ECO:0000313" key="2">
    <source>
        <dbReference type="Proteomes" id="UP000324222"/>
    </source>
</evidence>
<dbReference type="AlphaFoldDB" id="A0A5B7K6C4"/>